<gene>
    <name evidence="1" type="ORF">B7Y86_11615</name>
</gene>
<protein>
    <submittedName>
        <fullName evidence="1">Uncharacterized protein</fullName>
    </submittedName>
</protein>
<comment type="caution">
    <text evidence="1">The sequence shown here is derived from an EMBL/GenBank/DDBJ whole genome shotgun (WGS) entry which is preliminary data.</text>
</comment>
<evidence type="ECO:0000313" key="1">
    <source>
        <dbReference type="EMBL" id="OYX56084.1"/>
    </source>
</evidence>
<dbReference type="EMBL" id="NCEQ01000010">
    <property type="protein sequence ID" value="OYX56084.1"/>
    <property type="molecule type" value="Genomic_DNA"/>
</dbReference>
<name>A0A258HHL3_9CAUL</name>
<proteinExistence type="predicted"/>
<evidence type="ECO:0000313" key="2">
    <source>
        <dbReference type="Proteomes" id="UP000216147"/>
    </source>
</evidence>
<organism evidence="1 2">
    <name type="scientific">Brevundimonas subvibrioides</name>
    <dbReference type="NCBI Taxonomy" id="74313"/>
    <lineage>
        <taxon>Bacteria</taxon>
        <taxon>Pseudomonadati</taxon>
        <taxon>Pseudomonadota</taxon>
        <taxon>Alphaproteobacteria</taxon>
        <taxon>Caulobacterales</taxon>
        <taxon>Caulobacteraceae</taxon>
        <taxon>Brevundimonas</taxon>
    </lineage>
</organism>
<accession>A0A258HHL3</accession>
<reference evidence="1 2" key="1">
    <citation type="submission" date="2017-03" db="EMBL/GenBank/DDBJ databases">
        <title>Lifting the veil on microbial sulfur biogeochemistry in mining wastewaters.</title>
        <authorList>
            <person name="Kantor R.S."/>
            <person name="Colenbrander Nelson T."/>
            <person name="Marshall S."/>
            <person name="Bennett D."/>
            <person name="Apte S."/>
            <person name="Camacho D."/>
            <person name="Thomas B.C."/>
            <person name="Warren L.A."/>
            <person name="Banfield J.F."/>
        </authorList>
    </citation>
    <scope>NUCLEOTIDE SEQUENCE [LARGE SCALE GENOMIC DNA]</scope>
    <source>
        <strain evidence="1">32-68-21</strain>
    </source>
</reference>
<sequence>MTDRAFRNLDNLRTSASTARVLNLLRVSRDHGRTDGWRDAPMFENPTLNSCLVIKHRLRRNEVDEFRVRRYVATKIILPIDAGDLRVGGRYIFVNQVGFDKMLEQALGVGPSHPDRRILSLMDELPSLDPFLLREQLRRNGHAPDPCYFNISEADLMRMSEFIANEITPLVALSMGPDADLAADNPVARLTAKIMSNSAGDDMSALGQTLMLAPGEYEEGVFCWKGFLYYKWALQMITGDIGWVVDSVRRVKPRGRADADQHVAIGRAKEQVRRRILLTCEATADMLRVYDDAFTALTREGKPTAFRDFLRDAPILFARLGERLGAIQHIVSFWRYRMTGDKSAPDAEELLDLLADFETSLSGRERPDVLALAA</sequence>
<dbReference type="Proteomes" id="UP000216147">
    <property type="component" value="Unassembled WGS sequence"/>
</dbReference>
<dbReference type="AlphaFoldDB" id="A0A258HHL3"/>